<keyword evidence="2" id="KW-1185">Reference proteome</keyword>
<dbReference type="EMBL" id="MLYV02000364">
    <property type="protein sequence ID" value="PSS06506.1"/>
    <property type="molecule type" value="Genomic_DNA"/>
</dbReference>
<evidence type="ECO:0000313" key="1">
    <source>
        <dbReference type="EMBL" id="PSS06506.1"/>
    </source>
</evidence>
<name>A0A2R6QEK5_9APHY</name>
<dbReference type="OrthoDB" id="10687993at2759"/>
<organism evidence="1 2">
    <name type="scientific">Hermanssonia centrifuga</name>
    <dbReference type="NCBI Taxonomy" id="98765"/>
    <lineage>
        <taxon>Eukaryota</taxon>
        <taxon>Fungi</taxon>
        <taxon>Dikarya</taxon>
        <taxon>Basidiomycota</taxon>
        <taxon>Agaricomycotina</taxon>
        <taxon>Agaricomycetes</taxon>
        <taxon>Polyporales</taxon>
        <taxon>Meruliaceae</taxon>
        <taxon>Hermanssonia</taxon>
    </lineage>
</organism>
<accession>A0A2R6QEK5</accession>
<proteinExistence type="predicted"/>
<comment type="caution">
    <text evidence="1">The sequence shown here is derived from an EMBL/GenBank/DDBJ whole genome shotgun (WGS) entry which is preliminary data.</text>
</comment>
<evidence type="ECO:0000313" key="2">
    <source>
        <dbReference type="Proteomes" id="UP000186601"/>
    </source>
</evidence>
<sequence>MDDLLTPENIRDTVRKYPGRIAGFVKSLHANKDQREPDLLFELASYLGDEDTDDKSGQTWDAFFDSGLQDVLLDIAMEQDFYKLPDEDEDEDEIDDRLEATLLGALTITVGELFGTERPSRRRALCLDRMQRKIPKLWPVIWAKREILEKETLDWTDEDTDDGFRGAVLDLVGLYMTMHQSKLCVRIITMRLLARTHLHLSGKLPPLTDHAAHVLLYCWVYSDGVTNRDNALSAFAKLLRDHAHMESACIRFFQDAVSDESHAERIILQFLWTIRTAEIVDAYLTQTLFVLVIAVRHCPTIQRAEGSDRMENGTRLVRVVAHACQRQLCSGWNDFDGYDEGVLSLGLNIIALLITNPHTNQRAAQVLADDIKKFNIMPLVAHNIVPAVLNNIPGRLNDLGILMDFYSVPAMAYPGTQQFHPFRDSLIRSSRNFWLPTLKDLRQISSRTLGVIRMKNRMINEWLDYGRKLGLSEYDDTVEDLDGDDGGPETMLVRCGDDKCLCAYQKPPHNMRVCKGTGRKGNTERAVADGHVVDFRIVH</sequence>
<reference evidence="1 2" key="1">
    <citation type="submission" date="2018-02" db="EMBL/GenBank/DDBJ databases">
        <title>Genome sequence of the basidiomycete white-rot fungus Phlebia centrifuga.</title>
        <authorList>
            <person name="Granchi Z."/>
            <person name="Peng M."/>
            <person name="de Vries R.P."/>
            <person name="Hilden K."/>
            <person name="Makela M.R."/>
            <person name="Grigoriev I."/>
            <person name="Riley R."/>
        </authorList>
    </citation>
    <scope>NUCLEOTIDE SEQUENCE [LARGE SCALE GENOMIC DNA]</scope>
    <source>
        <strain evidence="1 2">FBCC195</strain>
    </source>
</reference>
<gene>
    <name evidence="1" type="ORF">PHLCEN_2v3708</name>
</gene>
<protein>
    <submittedName>
        <fullName evidence="1">Uncharacterized protein</fullName>
    </submittedName>
</protein>
<dbReference type="AlphaFoldDB" id="A0A2R6QEK5"/>
<dbReference type="Proteomes" id="UP000186601">
    <property type="component" value="Unassembled WGS sequence"/>
</dbReference>